<dbReference type="GO" id="GO:0016787">
    <property type="term" value="F:hydrolase activity"/>
    <property type="evidence" value="ECO:0007669"/>
    <property type="project" value="InterPro"/>
</dbReference>
<dbReference type="Pfam" id="PF03283">
    <property type="entry name" value="PAE"/>
    <property type="match status" value="1"/>
</dbReference>
<name>A0A0L0G619_9EUKA</name>
<dbReference type="OrthoDB" id="2015280at2759"/>
<dbReference type="AlphaFoldDB" id="A0A0L0G619"/>
<sequence>MSVRFELAAIATALLAILIPSDVLGAGLPHSDIETTHQLLSGASQFVSRHVRDESSTPSLANVLGEMNMTELMADDNTDKLEMVMDVFLGANSGGLITQNRTITSYNETFDMCTISANQSCSMSYLRENQSEGKQGWIVMPGNGTMCLDGSPFGFQVYPGNNQTEKSLFWFQGGGACYDYETCIKLSTALSSFSPESSGVFNYAEPSNPIGGNRWTTVVNNYCTGDAFMGTNKTQTFTDEPFSNKSAEVHFNGATNTLAVLDWFAAQPESKPSNKLAVGGCSAGSLGAQFWSKYLVENYNASNFVLDSYIGDFSAPTGGDLNVMGVCDTGANLMGWTPEYTAACANGSMHEMSDFFGPNLEAISPVPIAYVGSLNDIVQKSYYVITASNDDSIITPFLRALTEIQSTFTPYLLDTLGSYQTIGSQFSYYLVDSDQHCFLPQANFYDAADITANDAGNLTMLDFVNDFLNNDVYGSVSYPARK</sequence>
<evidence type="ECO:0000256" key="1">
    <source>
        <dbReference type="SAM" id="SignalP"/>
    </source>
</evidence>
<dbReference type="InterPro" id="IPR004963">
    <property type="entry name" value="PAE/NOTUM"/>
</dbReference>
<dbReference type="PANTHER" id="PTHR21562:SF83">
    <property type="entry name" value="PECTIN ACETYLESTERASE 4"/>
    <property type="match status" value="1"/>
</dbReference>
<gene>
    <name evidence="2" type="ORF">SARC_03457</name>
</gene>
<evidence type="ECO:0000313" key="3">
    <source>
        <dbReference type="Proteomes" id="UP000054560"/>
    </source>
</evidence>
<dbReference type="EMBL" id="KQ241773">
    <property type="protein sequence ID" value="KNC84296.1"/>
    <property type="molecule type" value="Genomic_DNA"/>
</dbReference>
<keyword evidence="3" id="KW-1185">Reference proteome</keyword>
<protein>
    <submittedName>
        <fullName evidence="2">Uncharacterized protein</fullName>
    </submittedName>
</protein>
<dbReference type="GeneID" id="25903961"/>
<accession>A0A0L0G619</accession>
<dbReference type="RefSeq" id="XP_014158198.1">
    <property type="nucleotide sequence ID" value="XM_014302723.1"/>
</dbReference>
<organism evidence="2 3">
    <name type="scientific">Sphaeroforma arctica JP610</name>
    <dbReference type="NCBI Taxonomy" id="667725"/>
    <lineage>
        <taxon>Eukaryota</taxon>
        <taxon>Ichthyosporea</taxon>
        <taxon>Ichthyophonida</taxon>
        <taxon>Sphaeroforma</taxon>
    </lineage>
</organism>
<dbReference type="Proteomes" id="UP000054560">
    <property type="component" value="Unassembled WGS sequence"/>
</dbReference>
<dbReference type="PANTHER" id="PTHR21562">
    <property type="entry name" value="NOTUM-RELATED"/>
    <property type="match status" value="1"/>
</dbReference>
<reference evidence="2 3" key="1">
    <citation type="submission" date="2011-02" db="EMBL/GenBank/DDBJ databases">
        <title>The Genome Sequence of Sphaeroforma arctica JP610.</title>
        <authorList>
            <consortium name="The Broad Institute Genome Sequencing Platform"/>
            <person name="Russ C."/>
            <person name="Cuomo C."/>
            <person name="Young S.K."/>
            <person name="Zeng Q."/>
            <person name="Gargeya S."/>
            <person name="Alvarado L."/>
            <person name="Berlin A."/>
            <person name="Chapman S.B."/>
            <person name="Chen Z."/>
            <person name="Freedman E."/>
            <person name="Gellesch M."/>
            <person name="Goldberg J."/>
            <person name="Griggs A."/>
            <person name="Gujja S."/>
            <person name="Heilman E."/>
            <person name="Heiman D."/>
            <person name="Howarth C."/>
            <person name="Mehta T."/>
            <person name="Neiman D."/>
            <person name="Pearson M."/>
            <person name="Roberts A."/>
            <person name="Saif S."/>
            <person name="Shea T."/>
            <person name="Shenoy N."/>
            <person name="Sisk P."/>
            <person name="Stolte C."/>
            <person name="Sykes S."/>
            <person name="White J."/>
            <person name="Yandava C."/>
            <person name="Burger G."/>
            <person name="Gray M.W."/>
            <person name="Holland P.W.H."/>
            <person name="King N."/>
            <person name="Lang F.B.F."/>
            <person name="Roger A.J."/>
            <person name="Ruiz-Trillo I."/>
            <person name="Haas B."/>
            <person name="Nusbaum C."/>
            <person name="Birren B."/>
        </authorList>
    </citation>
    <scope>NUCLEOTIDE SEQUENCE [LARGE SCALE GENOMIC DNA]</scope>
    <source>
        <strain evidence="2 3">JP610</strain>
    </source>
</reference>
<evidence type="ECO:0000313" key="2">
    <source>
        <dbReference type="EMBL" id="KNC84296.1"/>
    </source>
</evidence>
<keyword evidence="1" id="KW-0732">Signal</keyword>
<feature type="signal peptide" evidence="1">
    <location>
        <begin position="1"/>
        <end position="25"/>
    </location>
</feature>
<proteinExistence type="predicted"/>
<feature type="chain" id="PRO_5005539055" evidence="1">
    <location>
        <begin position="26"/>
        <end position="482"/>
    </location>
</feature>
<dbReference type="eggNOG" id="ENOG502S6R8">
    <property type="taxonomic scope" value="Eukaryota"/>
</dbReference>